<sequence length="450" mass="49903">MTQGIGTAAGRGISEMIAEAALPLADLDSPAFADWIDTFADCRVILLGESTHGTAEFYRARARITEALVTRHGFDFVAVEADWPDAASIDRHIRQRPAPPDDDATPPFSRFPTWMWRNTEIARLTDKLYAINADRPLNQRVAFYGLDIYSMRASMSAVLAYLNQIDPAAAVLARERYACLDPWRKMPSAYGRAVLTGALDTCEREVLAQLRDMLDKRLHYAQDSRDEFFEAAQNARLVASAERYYRIMYQGSAEGWNLRDTHMFETLTQLLTLHGSSSKGVVWAHNSHIGNATATAMGKVRDEINLGQLCREAFGTQAALIGLDTYMGTVTAATDWDGATETKTVRPARADSYAHLAHDAGLPRAMLDLRAGATGPGAAGDTLRAALEVPRQQRFIGVIYRPETEFQSHYMETILPQQFDGWLWLAETSALEALPAARREGIPDTWPFGL</sequence>
<dbReference type="Pfam" id="PF05139">
    <property type="entry name" value="Erythro_esteras"/>
    <property type="match status" value="1"/>
</dbReference>
<dbReference type="InterPro" id="IPR052036">
    <property type="entry name" value="Hydrolase/PRTase-associated"/>
</dbReference>
<gene>
    <name evidence="1" type="ORF">C7419_102767</name>
</gene>
<dbReference type="Proteomes" id="UP000245754">
    <property type="component" value="Unassembled WGS sequence"/>
</dbReference>
<dbReference type="Gene3D" id="3.30.1870.10">
    <property type="entry name" value="EreA-like, domain 2"/>
    <property type="match status" value="1"/>
</dbReference>
<dbReference type="InterPro" id="IPR014622">
    <property type="entry name" value="UCP036794_erythomycin"/>
</dbReference>
<dbReference type="Gene3D" id="1.20.1440.30">
    <property type="entry name" value="Biosynthetic Protein domain"/>
    <property type="match status" value="1"/>
</dbReference>
<protein>
    <submittedName>
        <fullName evidence="1">Erythromycin esterase-like protein</fullName>
    </submittedName>
</protein>
<dbReference type="AlphaFoldDB" id="A0A316EWF0"/>
<organism evidence="1 2">
    <name type="scientific">Cupriavidus plantarum</name>
    <dbReference type="NCBI Taxonomy" id="942865"/>
    <lineage>
        <taxon>Bacteria</taxon>
        <taxon>Pseudomonadati</taxon>
        <taxon>Pseudomonadota</taxon>
        <taxon>Betaproteobacteria</taxon>
        <taxon>Burkholderiales</taxon>
        <taxon>Burkholderiaceae</taxon>
        <taxon>Cupriavidus</taxon>
    </lineage>
</organism>
<reference evidence="1 2" key="1">
    <citation type="submission" date="2018-05" db="EMBL/GenBank/DDBJ databases">
        <title>Genomic Encyclopedia of Type Strains, Phase IV (KMG-V): Genome sequencing to study the core and pangenomes of soil and plant-associated prokaryotes.</title>
        <authorList>
            <person name="Whitman W."/>
        </authorList>
    </citation>
    <scope>NUCLEOTIDE SEQUENCE [LARGE SCALE GENOMIC DNA]</scope>
    <source>
        <strain evidence="1 2">SLV-132</strain>
    </source>
</reference>
<dbReference type="InterPro" id="IPR007815">
    <property type="entry name" value="Emycin_Estase"/>
</dbReference>
<dbReference type="PANTHER" id="PTHR31299:SF0">
    <property type="entry name" value="ESTERASE, PUTATIVE (AFU_ORTHOLOGUE AFUA_1G05850)-RELATED"/>
    <property type="match status" value="1"/>
</dbReference>
<dbReference type="Gene3D" id="3.40.1660.10">
    <property type="entry name" value="EreA-like (biosynthetic domain)"/>
    <property type="match status" value="1"/>
</dbReference>
<keyword evidence="2" id="KW-1185">Reference proteome</keyword>
<dbReference type="PANTHER" id="PTHR31299">
    <property type="entry name" value="ESTERASE, PUTATIVE (AFU_ORTHOLOGUE AFUA_1G05850)-RELATED"/>
    <property type="match status" value="1"/>
</dbReference>
<comment type="caution">
    <text evidence="1">The sequence shown here is derived from an EMBL/GenBank/DDBJ whole genome shotgun (WGS) entry which is preliminary data.</text>
</comment>
<dbReference type="CDD" id="cd14728">
    <property type="entry name" value="Ere-like"/>
    <property type="match status" value="1"/>
</dbReference>
<accession>A0A316EWF0</accession>
<evidence type="ECO:0000313" key="1">
    <source>
        <dbReference type="EMBL" id="PWK35489.1"/>
    </source>
</evidence>
<proteinExistence type="predicted"/>
<name>A0A316EWF0_9BURK</name>
<dbReference type="GO" id="GO:0046677">
    <property type="term" value="P:response to antibiotic"/>
    <property type="evidence" value="ECO:0007669"/>
    <property type="project" value="InterPro"/>
</dbReference>
<dbReference type="SUPFAM" id="SSF159501">
    <property type="entry name" value="EreA/ChaN-like"/>
    <property type="match status" value="1"/>
</dbReference>
<dbReference type="RefSeq" id="WP_181366173.1">
    <property type="nucleotide sequence ID" value="NZ_QGGT01000002.1"/>
</dbReference>
<evidence type="ECO:0000313" key="2">
    <source>
        <dbReference type="Proteomes" id="UP000245754"/>
    </source>
</evidence>
<dbReference type="PIRSF" id="PIRSF036794">
    <property type="entry name" value="UCP_erythr_ester"/>
    <property type="match status" value="1"/>
</dbReference>
<dbReference type="EMBL" id="QGGT01000002">
    <property type="protein sequence ID" value="PWK35489.1"/>
    <property type="molecule type" value="Genomic_DNA"/>
</dbReference>